<keyword evidence="1" id="KW-0472">Membrane</keyword>
<evidence type="ECO:0000313" key="3">
    <source>
        <dbReference type="Proteomes" id="UP001519363"/>
    </source>
</evidence>
<keyword evidence="3" id="KW-1185">Reference proteome</keyword>
<name>A0ABS5A5W3_9PSEU</name>
<accession>A0ABS5A5W3</accession>
<protein>
    <submittedName>
        <fullName evidence="2">Uncharacterized protein</fullName>
    </submittedName>
</protein>
<gene>
    <name evidence="2" type="ORF">JOF53_000847</name>
</gene>
<proteinExistence type="predicted"/>
<keyword evidence="1" id="KW-0812">Transmembrane</keyword>
<feature type="transmembrane region" description="Helical" evidence="1">
    <location>
        <begin position="36"/>
        <end position="56"/>
    </location>
</feature>
<dbReference type="Proteomes" id="UP001519363">
    <property type="component" value="Unassembled WGS sequence"/>
</dbReference>
<sequence length="57" mass="6135">MFVLPLYVVAAAFVVATAGGMWEICRDRSPGRWIGWSWFALGVLLVAVVLCVVLPAG</sequence>
<evidence type="ECO:0000256" key="1">
    <source>
        <dbReference type="SAM" id="Phobius"/>
    </source>
</evidence>
<reference evidence="2 3" key="1">
    <citation type="submission" date="2021-03" db="EMBL/GenBank/DDBJ databases">
        <title>Sequencing the genomes of 1000 actinobacteria strains.</title>
        <authorList>
            <person name="Klenk H.-P."/>
        </authorList>
    </citation>
    <scope>NUCLEOTIDE SEQUENCE [LARGE SCALE GENOMIC DNA]</scope>
    <source>
        <strain evidence="2 3">DSM 44580</strain>
    </source>
</reference>
<organism evidence="2 3">
    <name type="scientific">Crossiella equi</name>
    <dbReference type="NCBI Taxonomy" id="130796"/>
    <lineage>
        <taxon>Bacteria</taxon>
        <taxon>Bacillati</taxon>
        <taxon>Actinomycetota</taxon>
        <taxon>Actinomycetes</taxon>
        <taxon>Pseudonocardiales</taxon>
        <taxon>Pseudonocardiaceae</taxon>
        <taxon>Crossiella</taxon>
    </lineage>
</organism>
<dbReference type="EMBL" id="JAGIOO010000001">
    <property type="protein sequence ID" value="MBP2471975.1"/>
    <property type="molecule type" value="Genomic_DNA"/>
</dbReference>
<feature type="transmembrane region" description="Helical" evidence="1">
    <location>
        <begin position="6"/>
        <end position="24"/>
    </location>
</feature>
<evidence type="ECO:0000313" key="2">
    <source>
        <dbReference type="EMBL" id="MBP2471975.1"/>
    </source>
</evidence>
<keyword evidence="1" id="KW-1133">Transmembrane helix</keyword>
<comment type="caution">
    <text evidence="2">The sequence shown here is derived from an EMBL/GenBank/DDBJ whole genome shotgun (WGS) entry which is preliminary data.</text>
</comment>